<gene>
    <name evidence="1" type="ORF">N656DRAFT_775969</name>
</gene>
<dbReference type="Proteomes" id="UP001302812">
    <property type="component" value="Unassembled WGS sequence"/>
</dbReference>
<name>A0AAN6YVV2_9PEZI</name>
<keyword evidence="2" id="KW-1185">Reference proteome</keyword>
<comment type="caution">
    <text evidence="1">The sequence shown here is derived from an EMBL/GenBank/DDBJ whole genome shotgun (WGS) entry which is preliminary data.</text>
</comment>
<organism evidence="1 2">
    <name type="scientific">Canariomyces notabilis</name>
    <dbReference type="NCBI Taxonomy" id="2074819"/>
    <lineage>
        <taxon>Eukaryota</taxon>
        <taxon>Fungi</taxon>
        <taxon>Dikarya</taxon>
        <taxon>Ascomycota</taxon>
        <taxon>Pezizomycotina</taxon>
        <taxon>Sordariomycetes</taxon>
        <taxon>Sordariomycetidae</taxon>
        <taxon>Sordariales</taxon>
        <taxon>Chaetomiaceae</taxon>
        <taxon>Canariomyces</taxon>
    </lineage>
</organism>
<reference evidence="1" key="2">
    <citation type="submission" date="2023-05" db="EMBL/GenBank/DDBJ databases">
        <authorList>
            <consortium name="Lawrence Berkeley National Laboratory"/>
            <person name="Steindorff A."/>
            <person name="Hensen N."/>
            <person name="Bonometti L."/>
            <person name="Westerberg I."/>
            <person name="Brannstrom I.O."/>
            <person name="Guillou S."/>
            <person name="Cros-Aarteil S."/>
            <person name="Calhoun S."/>
            <person name="Haridas S."/>
            <person name="Kuo A."/>
            <person name="Mondo S."/>
            <person name="Pangilinan J."/>
            <person name="Riley R."/>
            <person name="Labutti K."/>
            <person name="Andreopoulos B."/>
            <person name="Lipzen A."/>
            <person name="Chen C."/>
            <person name="Yanf M."/>
            <person name="Daum C."/>
            <person name="Ng V."/>
            <person name="Clum A."/>
            <person name="Ohm R."/>
            <person name="Martin F."/>
            <person name="Silar P."/>
            <person name="Natvig D."/>
            <person name="Lalanne C."/>
            <person name="Gautier V."/>
            <person name="Ament-Velasquez S.L."/>
            <person name="Kruys A."/>
            <person name="Hutchinson M.I."/>
            <person name="Powell A.J."/>
            <person name="Barry K."/>
            <person name="Miller A.N."/>
            <person name="Grigoriev I.V."/>
            <person name="Debuchy R."/>
            <person name="Gladieux P."/>
            <person name="Thoren M.H."/>
            <person name="Johannesson H."/>
        </authorList>
    </citation>
    <scope>NUCLEOTIDE SEQUENCE</scope>
    <source>
        <strain evidence="1">CBS 508.74</strain>
    </source>
</reference>
<dbReference type="GeneID" id="89938671"/>
<reference evidence="1" key="1">
    <citation type="journal article" date="2023" name="Mol. Phylogenet. Evol.">
        <title>Genome-scale phylogeny and comparative genomics of the fungal order Sordariales.</title>
        <authorList>
            <person name="Hensen N."/>
            <person name="Bonometti L."/>
            <person name="Westerberg I."/>
            <person name="Brannstrom I.O."/>
            <person name="Guillou S."/>
            <person name="Cros-Aarteil S."/>
            <person name="Calhoun S."/>
            <person name="Haridas S."/>
            <person name="Kuo A."/>
            <person name="Mondo S."/>
            <person name="Pangilinan J."/>
            <person name="Riley R."/>
            <person name="LaButti K."/>
            <person name="Andreopoulos B."/>
            <person name="Lipzen A."/>
            <person name="Chen C."/>
            <person name="Yan M."/>
            <person name="Daum C."/>
            <person name="Ng V."/>
            <person name="Clum A."/>
            <person name="Steindorff A."/>
            <person name="Ohm R.A."/>
            <person name="Martin F."/>
            <person name="Silar P."/>
            <person name="Natvig D.O."/>
            <person name="Lalanne C."/>
            <person name="Gautier V."/>
            <person name="Ament-Velasquez S.L."/>
            <person name="Kruys A."/>
            <person name="Hutchinson M.I."/>
            <person name="Powell A.J."/>
            <person name="Barry K."/>
            <person name="Miller A.N."/>
            <person name="Grigoriev I.V."/>
            <person name="Debuchy R."/>
            <person name="Gladieux P."/>
            <person name="Hiltunen Thoren M."/>
            <person name="Johannesson H."/>
        </authorList>
    </citation>
    <scope>NUCLEOTIDE SEQUENCE</scope>
    <source>
        <strain evidence="1">CBS 508.74</strain>
    </source>
</reference>
<dbReference type="EMBL" id="MU853334">
    <property type="protein sequence ID" value="KAK4115971.1"/>
    <property type="molecule type" value="Genomic_DNA"/>
</dbReference>
<evidence type="ECO:0000313" key="1">
    <source>
        <dbReference type="EMBL" id="KAK4115971.1"/>
    </source>
</evidence>
<proteinExistence type="predicted"/>
<protein>
    <submittedName>
        <fullName evidence="1">Uncharacterized protein</fullName>
    </submittedName>
</protein>
<evidence type="ECO:0000313" key="2">
    <source>
        <dbReference type="Proteomes" id="UP001302812"/>
    </source>
</evidence>
<accession>A0AAN6YVV2</accession>
<sequence>MSGYRGMEFEFSVSKVEYNDRLAQTGRRTRMDDRKERYIWTCHSIPKPRQTRVRYLNLLGVYARPSLHGLQDGTTPSHMHHEVLKNRNLTTNDNPCIFRH</sequence>
<dbReference type="RefSeq" id="XP_064673541.1">
    <property type="nucleotide sequence ID" value="XM_064814546.1"/>
</dbReference>
<dbReference type="AlphaFoldDB" id="A0AAN6YVV2"/>